<comment type="caution">
    <text evidence="1">The sequence shown here is derived from an EMBL/GenBank/DDBJ whole genome shotgun (WGS) entry which is preliminary data.</text>
</comment>
<protein>
    <submittedName>
        <fullName evidence="1">Uncharacterized protein</fullName>
    </submittedName>
</protein>
<dbReference type="EMBL" id="RKQG01000001">
    <property type="protein sequence ID" value="RPE34973.1"/>
    <property type="molecule type" value="Genomic_DNA"/>
</dbReference>
<gene>
    <name evidence="1" type="ORF">EDD38_3317</name>
</gene>
<accession>A0A3N4RNP5</accession>
<dbReference type="RefSeq" id="WP_123818623.1">
    <property type="nucleotide sequence ID" value="NZ_RKQG01000001.1"/>
</dbReference>
<proteinExistence type="predicted"/>
<dbReference type="Proteomes" id="UP000266906">
    <property type="component" value="Unassembled WGS sequence"/>
</dbReference>
<organism evidence="1 2">
    <name type="scientific">Kitasatospora cineracea</name>
    <dbReference type="NCBI Taxonomy" id="88074"/>
    <lineage>
        <taxon>Bacteria</taxon>
        <taxon>Bacillati</taxon>
        <taxon>Actinomycetota</taxon>
        <taxon>Actinomycetes</taxon>
        <taxon>Kitasatosporales</taxon>
        <taxon>Streptomycetaceae</taxon>
        <taxon>Kitasatospora</taxon>
    </lineage>
</organism>
<name>A0A3N4RNP5_9ACTN</name>
<sequence length="60" mass="6530">MSAAALPVRLPLAGEIALMGRFMDDHGDPSEWSQDTALEYAAAVATLRAEEINSWTRVAR</sequence>
<evidence type="ECO:0000313" key="1">
    <source>
        <dbReference type="EMBL" id="RPE34973.1"/>
    </source>
</evidence>
<keyword evidence="2" id="KW-1185">Reference proteome</keyword>
<dbReference type="AlphaFoldDB" id="A0A3N4RNP5"/>
<evidence type="ECO:0000313" key="2">
    <source>
        <dbReference type="Proteomes" id="UP000266906"/>
    </source>
</evidence>
<reference evidence="1 2" key="1">
    <citation type="submission" date="2018-11" db="EMBL/GenBank/DDBJ databases">
        <title>Sequencing the genomes of 1000 actinobacteria strains.</title>
        <authorList>
            <person name="Klenk H.-P."/>
        </authorList>
    </citation>
    <scope>NUCLEOTIDE SEQUENCE [LARGE SCALE GENOMIC DNA]</scope>
    <source>
        <strain evidence="1 2">DSM 44781</strain>
    </source>
</reference>